<feature type="non-terminal residue" evidence="2">
    <location>
        <position position="1"/>
    </location>
</feature>
<feature type="compositionally biased region" description="Basic and acidic residues" evidence="1">
    <location>
        <begin position="123"/>
        <end position="143"/>
    </location>
</feature>
<keyword evidence="3" id="KW-1185">Reference proteome</keyword>
<organism evidence="2 3">
    <name type="scientific">Scylla paramamosain</name>
    <name type="common">Mud crab</name>
    <dbReference type="NCBI Taxonomy" id="85552"/>
    <lineage>
        <taxon>Eukaryota</taxon>
        <taxon>Metazoa</taxon>
        <taxon>Ecdysozoa</taxon>
        <taxon>Arthropoda</taxon>
        <taxon>Crustacea</taxon>
        <taxon>Multicrustacea</taxon>
        <taxon>Malacostraca</taxon>
        <taxon>Eumalacostraca</taxon>
        <taxon>Eucarida</taxon>
        <taxon>Decapoda</taxon>
        <taxon>Pleocyemata</taxon>
        <taxon>Brachyura</taxon>
        <taxon>Eubrachyura</taxon>
        <taxon>Portunoidea</taxon>
        <taxon>Portunidae</taxon>
        <taxon>Portuninae</taxon>
        <taxon>Scylla</taxon>
    </lineage>
</organism>
<evidence type="ECO:0000256" key="1">
    <source>
        <dbReference type="SAM" id="MobiDB-lite"/>
    </source>
</evidence>
<proteinExistence type="predicted"/>
<dbReference type="EMBL" id="JARAKH010001270">
    <property type="protein sequence ID" value="KAK8373261.1"/>
    <property type="molecule type" value="Genomic_DNA"/>
</dbReference>
<accession>A0AAW0SDR1</accession>
<protein>
    <submittedName>
        <fullName evidence="2">Uncharacterized protein</fullName>
    </submittedName>
</protein>
<name>A0AAW0SDR1_SCYPA</name>
<feature type="compositionally biased region" description="Basic and acidic residues" evidence="1">
    <location>
        <begin position="88"/>
        <end position="110"/>
    </location>
</feature>
<dbReference type="Proteomes" id="UP001487740">
    <property type="component" value="Unassembled WGS sequence"/>
</dbReference>
<gene>
    <name evidence="2" type="ORF">O3P69_019991</name>
</gene>
<feature type="region of interest" description="Disordered" evidence="1">
    <location>
        <begin position="75"/>
        <end position="144"/>
    </location>
</feature>
<evidence type="ECO:0000313" key="3">
    <source>
        <dbReference type="Proteomes" id="UP001487740"/>
    </source>
</evidence>
<reference evidence="2 3" key="1">
    <citation type="submission" date="2023-03" db="EMBL/GenBank/DDBJ databases">
        <title>High-quality genome of Scylla paramamosain provides insights in environmental adaptation.</title>
        <authorList>
            <person name="Zhang L."/>
        </authorList>
    </citation>
    <scope>NUCLEOTIDE SEQUENCE [LARGE SCALE GENOMIC DNA]</scope>
    <source>
        <strain evidence="2">LZ_2023a</strain>
        <tissue evidence="2">Muscle</tissue>
    </source>
</reference>
<sequence length="203" mass="23524">TTLKAQTRGTVVPLHLPGSLAHLHLEAPQQCDHPNSTVSAICDQLRHLWLVVVVVVTWRMRRAAPDKVEEEMAAAEYREREEGEEENDLRVNDLRDLNEQKTLDTTHRDATSVCTSQEEERSDAESKAMPEKKKRRVFDDGMHASRRRRSKSICHPWVPCCHPLSRYATRAYQCSEEEEIIISRETYTKGDAQWKHSDEQETY</sequence>
<dbReference type="AlphaFoldDB" id="A0AAW0SDR1"/>
<evidence type="ECO:0000313" key="2">
    <source>
        <dbReference type="EMBL" id="KAK8373261.1"/>
    </source>
</evidence>
<comment type="caution">
    <text evidence="2">The sequence shown here is derived from an EMBL/GenBank/DDBJ whole genome shotgun (WGS) entry which is preliminary data.</text>
</comment>